<dbReference type="SUPFAM" id="SSF53474">
    <property type="entry name" value="alpha/beta-Hydrolases"/>
    <property type="match status" value="1"/>
</dbReference>
<evidence type="ECO:0000259" key="1">
    <source>
        <dbReference type="Pfam" id="PF12697"/>
    </source>
</evidence>
<organism evidence="2 3">
    <name type="scientific">Penicillium brevicompactum</name>
    <dbReference type="NCBI Taxonomy" id="5074"/>
    <lineage>
        <taxon>Eukaryota</taxon>
        <taxon>Fungi</taxon>
        <taxon>Dikarya</taxon>
        <taxon>Ascomycota</taxon>
        <taxon>Pezizomycotina</taxon>
        <taxon>Eurotiomycetes</taxon>
        <taxon>Eurotiomycetidae</taxon>
        <taxon>Eurotiales</taxon>
        <taxon>Aspergillaceae</taxon>
        <taxon>Penicillium</taxon>
    </lineage>
</organism>
<accession>A0A9W9RI37</accession>
<dbReference type="Pfam" id="PF12697">
    <property type="entry name" value="Abhydrolase_6"/>
    <property type="match status" value="1"/>
</dbReference>
<dbReference type="Proteomes" id="UP001148299">
    <property type="component" value="Unassembled WGS sequence"/>
</dbReference>
<proteinExistence type="predicted"/>
<dbReference type="Gene3D" id="3.40.50.1820">
    <property type="entry name" value="alpha/beta hydrolase"/>
    <property type="match status" value="1"/>
</dbReference>
<comment type="caution">
    <text evidence="2">The sequence shown here is derived from an EMBL/GenBank/DDBJ whole genome shotgun (WGS) entry which is preliminary data.</text>
</comment>
<feature type="domain" description="AB hydrolase-1" evidence="1">
    <location>
        <begin position="34"/>
        <end position="286"/>
    </location>
</feature>
<reference evidence="2" key="2">
    <citation type="journal article" date="2023" name="IMA Fungus">
        <title>Comparative genomic study of the Penicillium genus elucidates a diverse pangenome and 15 lateral gene transfer events.</title>
        <authorList>
            <person name="Petersen C."/>
            <person name="Sorensen T."/>
            <person name="Nielsen M.R."/>
            <person name="Sondergaard T.E."/>
            <person name="Sorensen J.L."/>
            <person name="Fitzpatrick D.A."/>
            <person name="Frisvad J.C."/>
            <person name="Nielsen K.L."/>
        </authorList>
    </citation>
    <scope>NUCLEOTIDE SEQUENCE</scope>
    <source>
        <strain evidence="2">IBT 35675</strain>
    </source>
</reference>
<gene>
    <name evidence="2" type="ORF">N7541_005101</name>
</gene>
<keyword evidence="3" id="KW-1185">Reference proteome</keyword>
<dbReference type="InterPro" id="IPR000073">
    <property type="entry name" value="AB_hydrolase_1"/>
</dbReference>
<protein>
    <recommendedName>
        <fullName evidence="1">AB hydrolase-1 domain-containing protein</fullName>
    </recommendedName>
</protein>
<dbReference type="AlphaFoldDB" id="A0A9W9RI37"/>
<reference evidence="2" key="1">
    <citation type="submission" date="2022-12" db="EMBL/GenBank/DDBJ databases">
        <authorList>
            <person name="Petersen C."/>
        </authorList>
    </citation>
    <scope>NUCLEOTIDE SEQUENCE</scope>
    <source>
        <strain evidence="2">IBT 35675</strain>
    </source>
</reference>
<evidence type="ECO:0000313" key="3">
    <source>
        <dbReference type="Proteomes" id="UP001148299"/>
    </source>
</evidence>
<dbReference type="EMBL" id="JAPZBR010000003">
    <property type="protein sequence ID" value="KAJ5357943.1"/>
    <property type="molecule type" value="Genomic_DNA"/>
</dbReference>
<dbReference type="InterPro" id="IPR029058">
    <property type="entry name" value="AB_hydrolase_fold"/>
</dbReference>
<name>A0A9W9RI37_PENBR</name>
<evidence type="ECO:0000313" key="2">
    <source>
        <dbReference type="EMBL" id="KAJ5357943.1"/>
    </source>
</evidence>
<dbReference type="GO" id="GO:0017000">
    <property type="term" value="P:antibiotic biosynthetic process"/>
    <property type="evidence" value="ECO:0007669"/>
    <property type="project" value="UniProtKB-ARBA"/>
</dbReference>
<sequence>MESFEYALPDNRTVRGLKHIPQCQGSLLNSRPLIVALHGGCYDHQYFDASPKTSAAVASHAFGVPFVSIDRPSYGGTSSILPIPQGTNFFELSALQLHQQILPEIWRRIGLPNDCNCIILLCHSLGVIPGIITAAFHAQDGKPLYPLGGLIASGMGDKQSSVMKGSTPSFALVDKDHALFPLEAKDQVMFKPGTFDPEILEQSARLNAVYPIAEVAGFAALWLPTWKQKWASHVSAPVMFSLVEDDPFFVATEEEVDTCVKAFTRSTRVDGSLMRDAPHCVELSHWSQGWYARCFGFAMECAASFNTSK</sequence>
<dbReference type="GO" id="GO:0072330">
    <property type="term" value="P:monocarboxylic acid biosynthetic process"/>
    <property type="evidence" value="ECO:0007669"/>
    <property type="project" value="UniProtKB-ARBA"/>
</dbReference>